<dbReference type="EMBL" id="PFGP01000034">
    <property type="protein sequence ID" value="PIW66706.1"/>
    <property type="molecule type" value="Genomic_DNA"/>
</dbReference>
<dbReference type="AlphaFoldDB" id="A0A2J0LPK4"/>
<accession>A0A2J0LPK4</accession>
<comment type="caution">
    <text evidence="3">The sequence shown here is derived from an EMBL/GenBank/DDBJ whole genome shotgun (WGS) entry which is preliminary data.</text>
</comment>
<evidence type="ECO:0000259" key="2">
    <source>
        <dbReference type="Pfam" id="PF05598"/>
    </source>
</evidence>
<dbReference type="InterPro" id="IPR002559">
    <property type="entry name" value="Transposase_11"/>
</dbReference>
<organism evidence="3 4">
    <name type="scientific">Candidatus Taenaricola geysiri</name>
    <dbReference type="NCBI Taxonomy" id="1974752"/>
    <lineage>
        <taxon>Bacteria</taxon>
        <taxon>Pseudomonadati</taxon>
        <taxon>Candidatus Omnitrophota</taxon>
        <taxon>Candidatus Taenaricola</taxon>
    </lineage>
</organism>
<dbReference type="GO" id="GO:0004803">
    <property type="term" value="F:transposase activity"/>
    <property type="evidence" value="ECO:0007669"/>
    <property type="project" value="InterPro"/>
</dbReference>
<dbReference type="Pfam" id="PF05598">
    <property type="entry name" value="DUF772"/>
    <property type="match status" value="1"/>
</dbReference>
<reference evidence="3 4" key="1">
    <citation type="submission" date="2017-09" db="EMBL/GenBank/DDBJ databases">
        <title>Depth-based differentiation of microbial function through sediment-hosted aquifers and enrichment of novel symbionts in the deep terrestrial subsurface.</title>
        <authorList>
            <person name="Probst A.J."/>
            <person name="Ladd B."/>
            <person name="Jarett J.K."/>
            <person name="Geller-Mcgrath D.E."/>
            <person name="Sieber C.M."/>
            <person name="Emerson J.B."/>
            <person name="Anantharaman K."/>
            <person name="Thomas B.C."/>
            <person name="Malmstrom R."/>
            <person name="Stieglmeier M."/>
            <person name="Klingl A."/>
            <person name="Woyke T."/>
            <person name="Ryan C.M."/>
            <person name="Banfield J.F."/>
        </authorList>
    </citation>
    <scope>NUCLEOTIDE SEQUENCE [LARGE SCALE GENOMIC DNA]</scope>
    <source>
        <strain evidence="3">CG12_big_fil_rev_8_21_14_0_65_43_15</strain>
    </source>
</reference>
<proteinExistence type="predicted"/>
<dbReference type="Pfam" id="PF01609">
    <property type="entry name" value="DDE_Tnp_1"/>
    <property type="match status" value="1"/>
</dbReference>
<gene>
    <name evidence="3" type="ORF">COW11_01900</name>
</gene>
<feature type="domain" description="Transposase IS4-like" evidence="1">
    <location>
        <begin position="189"/>
        <end position="411"/>
    </location>
</feature>
<dbReference type="InterPro" id="IPR008490">
    <property type="entry name" value="Transposase_InsH_N"/>
</dbReference>
<evidence type="ECO:0000259" key="1">
    <source>
        <dbReference type="Pfam" id="PF01609"/>
    </source>
</evidence>
<dbReference type="GO" id="GO:0003677">
    <property type="term" value="F:DNA binding"/>
    <property type="evidence" value="ECO:0007669"/>
    <property type="project" value="InterPro"/>
</dbReference>
<protein>
    <submittedName>
        <fullName evidence="3">DDE transposase</fullName>
    </submittedName>
</protein>
<evidence type="ECO:0000313" key="4">
    <source>
        <dbReference type="Proteomes" id="UP000231267"/>
    </source>
</evidence>
<name>A0A2J0LPK4_9BACT</name>
<feature type="domain" description="Transposase InsH N-terminal" evidence="2">
    <location>
        <begin position="17"/>
        <end position="95"/>
    </location>
</feature>
<dbReference type="Proteomes" id="UP000231267">
    <property type="component" value="Unassembled WGS sequence"/>
</dbReference>
<dbReference type="GO" id="GO:0006313">
    <property type="term" value="P:DNA transposition"/>
    <property type="evidence" value="ECO:0007669"/>
    <property type="project" value="InterPro"/>
</dbReference>
<sequence length="440" mass="51168">MSKFIREKLLFYPAKFNLYEAIFEHLDLSYLKEQLPKTGRRPFPRHGILRALIYKNLKAIKTLSELSFELSTNLGIAYVLGFDKKAPSRHRFEEFLHGVPNQLLQQIRMQQVKTLIKLSVISGKYLSIDSTAVVAWVKQNNPKIFIEGKFNKAKFPKGDPDARLGFMALKKLVKHSKEQQLELFNNKNKYDKQIIWFWGYRNHVIFDSLTELPVFEITKPANIPDCKVTVPAFRELNRNFKFKPKGVLGDAAHDSSYIRKYIRHSLKAKDFIPINPRSTKQDIKFTKHNTRACIAGFEMYPWGKFKDRGRIRQKFVCPITHSKTFAAKYNYQCPMNHPKFSKGGCYAYTRVDKSYRSDCIDPKSKYFKRIYNLQSGSERGFSRLLTFYMQRPMLAGLKAISNQCTLAHIAILAVAIAAAKSKQKEKIRFIRGLLRDLLQK</sequence>
<evidence type="ECO:0000313" key="3">
    <source>
        <dbReference type="EMBL" id="PIW66706.1"/>
    </source>
</evidence>